<dbReference type="Proteomes" id="UP000663882">
    <property type="component" value="Unassembled WGS sequence"/>
</dbReference>
<evidence type="ECO:0000256" key="3">
    <source>
        <dbReference type="ARBA" id="ARBA00022692"/>
    </source>
</evidence>
<evidence type="ECO:0000256" key="7">
    <source>
        <dbReference type="ARBA" id="ARBA00023303"/>
    </source>
</evidence>
<dbReference type="GO" id="GO:0005261">
    <property type="term" value="F:monoatomic cation channel activity"/>
    <property type="evidence" value="ECO:0007669"/>
    <property type="project" value="TreeGrafter"/>
</dbReference>
<accession>A0A814DJ89</accession>
<feature type="transmembrane region" description="Helical" evidence="9">
    <location>
        <begin position="803"/>
        <end position="824"/>
    </location>
</feature>
<feature type="transmembrane region" description="Helical" evidence="9">
    <location>
        <begin position="760"/>
        <end position="782"/>
    </location>
</feature>
<protein>
    <recommendedName>
        <fullName evidence="14">TRPM SLOG domain-containing protein</fullName>
    </recommendedName>
</protein>
<evidence type="ECO:0000256" key="1">
    <source>
        <dbReference type="ARBA" id="ARBA00004141"/>
    </source>
</evidence>
<dbReference type="PANTHER" id="PTHR13800:SF1">
    <property type="entry name" value="TRANSIENT RECEPTOR POTENTIAL CATION CHANNEL TRPM"/>
    <property type="match status" value="1"/>
</dbReference>
<proteinExistence type="predicted"/>
<keyword evidence="2" id="KW-0813">Transport</keyword>
<dbReference type="Pfam" id="PF25508">
    <property type="entry name" value="TRPM2"/>
    <property type="match status" value="1"/>
</dbReference>
<keyword evidence="4 9" id="KW-1133">Transmembrane helix</keyword>
<dbReference type="Pfam" id="PF18139">
    <property type="entry name" value="LSDAT_euk"/>
    <property type="match status" value="1"/>
</dbReference>
<dbReference type="SUPFAM" id="SSF56300">
    <property type="entry name" value="Metallo-dependent phosphatases"/>
    <property type="match status" value="1"/>
</dbReference>
<feature type="domain" description="TRPM SLOG" evidence="10">
    <location>
        <begin position="10"/>
        <end position="106"/>
    </location>
</feature>
<gene>
    <name evidence="12" type="ORF">RFH988_LOCUS11828</name>
</gene>
<evidence type="ECO:0000256" key="4">
    <source>
        <dbReference type="ARBA" id="ARBA00022989"/>
    </source>
</evidence>
<dbReference type="EMBL" id="CAJNOO010000477">
    <property type="protein sequence ID" value="CAF0954844.1"/>
    <property type="molecule type" value="Genomic_DNA"/>
</dbReference>
<evidence type="ECO:0000256" key="2">
    <source>
        <dbReference type="ARBA" id="ARBA00022448"/>
    </source>
</evidence>
<feature type="compositionally biased region" description="Polar residues" evidence="8">
    <location>
        <begin position="516"/>
        <end position="535"/>
    </location>
</feature>
<dbReference type="InterPro" id="IPR050927">
    <property type="entry name" value="TRPM"/>
</dbReference>
<evidence type="ECO:0000313" key="12">
    <source>
        <dbReference type="EMBL" id="CAF0954844.1"/>
    </source>
</evidence>
<dbReference type="AlphaFoldDB" id="A0A814DJ89"/>
<dbReference type="OrthoDB" id="630188at2759"/>
<dbReference type="Gene3D" id="3.60.21.10">
    <property type="match status" value="1"/>
</dbReference>
<keyword evidence="7" id="KW-0407">Ion channel</keyword>
<organism evidence="12 13">
    <name type="scientific">Rotaria sordida</name>
    <dbReference type="NCBI Taxonomy" id="392033"/>
    <lineage>
        <taxon>Eukaryota</taxon>
        <taxon>Metazoa</taxon>
        <taxon>Spiralia</taxon>
        <taxon>Gnathifera</taxon>
        <taxon>Rotifera</taxon>
        <taxon>Eurotatoria</taxon>
        <taxon>Bdelloidea</taxon>
        <taxon>Philodinida</taxon>
        <taxon>Philodinidae</taxon>
        <taxon>Rotaria</taxon>
    </lineage>
</organism>
<feature type="region of interest" description="Disordered" evidence="8">
    <location>
        <begin position="516"/>
        <end position="547"/>
    </location>
</feature>
<sequence length="1102" mass="126203">MNVPDVDAIITDYVRNKWQLSQPELIISLIGGNEYFKNVSNQTRKLFQQGIISAASNTNAWIITDGLHLGVAREVGLAFDQLRYKNIKTIPNIQCIGIVDWNIIKTNFIPIIQILFGDNISSIASVCESIKREIPVIVITDTGVTADLIVHEYHNLYGENQDRLEVEYENAMQKPEFNNYDTNQTFGSNQTRLNGMTRQFIEMMKSEKGHFLLNSFQLSENEPEWKLDEAILSALYNAVHIANNTWERNARNLILATACKKYERVKQYIFEKQSISNWPSLELDKPLKFAIHGNYIRFIELFIEHGTSFERLRRLITINDLYKNLTASDRSAMLPIVNENDQSAMVPNVNESDQSATIPSVSENDRPAGARSVNENNRLATTLNINESDRSATVSSVNENDQLVIAPEINENDRSAAATGINENDRSATAPSVNEKMDIRRKYYAACFKSNVINFDLNYQGLFNTVTHGNYIRFIELFIEHGTSFERLRRLITINDLYKNLTASDRSAMLPIVNENDQSPMVPNVNESDQSTTIPGVSENDRPAGARSVNENNRLATTFNINESDRSATVPSVNENDQLVIAPEVNENDRLAAASGINENDRSATAPSVNEEMDIRRKYYAGCFKSNMINFDLNDQDFIRDLLLWSTLMDRLYLTIFFCSQTENTIVASLLISKVYQIAGESEKNSEKKLIYRKREKIFDEHATIIMNRCFNINEDAAIQILTSPSELYFNYSPLELAEDNGSHSFLGTKCVQTYLDRQWSGAIIYKTQSSIWIRTLQIILYCKQRCTWKMRRIFKKYITDNYWNAIDLIAMFCYLVSLFTRLVNTNWFFIPKILICITHCLWYVRILQLFTASKRCGIKLLMIFKAAKDLLIFPIFILIFLMAYSITSYSLMATKNQIEQNSGNMSHINNSNITNNQIMEINEPSIIDEITQNNITNNHSLMFTVKKKNKIDLEFLQMIPIHVRNIIDWGMWKVYGQVEILDQKTADGITLNADNDAYGNTTFILTIVFVCISNLLLLNVLVALFNGWLYEQCKDLDEIRRHSSEIPIDTDILLIHDPPYSIFYVTSHKAHNLGCKELLKSASTIAKPKLHVFSHVHRAYG</sequence>
<dbReference type="InterPro" id="IPR041491">
    <property type="entry name" value="TRPM_SLOG"/>
</dbReference>
<comment type="subcellular location">
    <subcellularLocation>
        <location evidence="1">Membrane</location>
        <topology evidence="1">Multi-pass membrane protein</topology>
    </subcellularLocation>
</comment>
<dbReference type="GO" id="GO:0005886">
    <property type="term" value="C:plasma membrane"/>
    <property type="evidence" value="ECO:0007669"/>
    <property type="project" value="TreeGrafter"/>
</dbReference>
<dbReference type="GO" id="GO:0030001">
    <property type="term" value="P:metal ion transport"/>
    <property type="evidence" value="ECO:0007669"/>
    <property type="project" value="TreeGrafter"/>
</dbReference>
<keyword evidence="3 9" id="KW-0812">Transmembrane</keyword>
<evidence type="ECO:0000259" key="10">
    <source>
        <dbReference type="Pfam" id="PF18139"/>
    </source>
</evidence>
<keyword evidence="5" id="KW-0406">Ion transport</keyword>
<feature type="transmembrane region" description="Helical" evidence="9">
    <location>
        <begin position="830"/>
        <end position="851"/>
    </location>
</feature>
<name>A0A814DJ89_9BILA</name>
<reference evidence="12" key="1">
    <citation type="submission" date="2021-02" db="EMBL/GenBank/DDBJ databases">
        <authorList>
            <person name="Nowell W R."/>
        </authorList>
    </citation>
    <scope>NUCLEOTIDE SEQUENCE</scope>
</reference>
<evidence type="ECO:0008006" key="14">
    <source>
        <dbReference type="Google" id="ProtNLM"/>
    </source>
</evidence>
<dbReference type="InterPro" id="IPR057366">
    <property type="entry name" value="TRPM-like"/>
</dbReference>
<feature type="domain" description="TRPM-like" evidence="11">
    <location>
        <begin position="625"/>
        <end position="747"/>
    </location>
</feature>
<evidence type="ECO:0000313" key="13">
    <source>
        <dbReference type="Proteomes" id="UP000663882"/>
    </source>
</evidence>
<evidence type="ECO:0000259" key="11">
    <source>
        <dbReference type="Pfam" id="PF25508"/>
    </source>
</evidence>
<evidence type="ECO:0000256" key="8">
    <source>
        <dbReference type="SAM" id="MobiDB-lite"/>
    </source>
</evidence>
<comment type="caution">
    <text evidence="12">The sequence shown here is derived from an EMBL/GenBank/DDBJ whole genome shotgun (WGS) entry which is preliminary data.</text>
</comment>
<keyword evidence="6 9" id="KW-0472">Membrane</keyword>
<dbReference type="PANTHER" id="PTHR13800">
    <property type="entry name" value="TRANSIENT RECEPTOR POTENTIAL CATION CHANNEL, SUBFAMILY M, MEMBER 6"/>
    <property type="match status" value="1"/>
</dbReference>
<feature type="transmembrane region" description="Helical" evidence="9">
    <location>
        <begin position="871"/>
        <end position="893"/>
    </location>
</feature>
<evidence type="ECO:0000256" key="5">
    <source>
        <dbReference type="ARBA" id="ARBA00023065"/>
    </source>
</evidence>
<evidence type="ECO:0000256" key="9">
    <source>
        <dbReference type="SAM" id="Phobius"/>
    </source>
</evidence>
<evidence type="ECO:0000256" key="6">
    <source>
        <dbReference type="ARBA" id="ARBA00023136"/>
    </source>
</evidence>
<feature type="transmembrane region" description="Helical" evidence="9">
    <location>
        <begin position="1004"/>
        <end position="1031"/>
    </location>
</feature>
<dbReference type="InterPro" id="IPR029052">
    <property type="entry name" value="Metallo-depent_PP-like"/>
</dbReference>